<dbReference type="OrthoDB" id="503423at2"/>
<evidence type="ECO:0000256" key="1">
    <source>
        <dbReference type="ARBA" id="ARBA00004571"/>
    </source>
</evidence>
<dbReference type="EMBL" id="CP003597">
    <property type="protein sequence ID" value="AFY87374.1"/>
    <property type="molecule type" value="Genomic_DNA"/>
</dbReference>
<dbReference type="GO" id="GO:0015891">
    <property type="term" value="P:siderophore transport"/>
    <property type="evidence" value="ECO:0007669"/>
    <property type="project" value="InterPro"/>
</dbReference>
<dbReference type="eggNOG" id="COG4773">
    <property type="taxonomic scope" value="Bacteria"/>
</dbReference>
<comment type="subcellular location">
    <subcellularLocation>
        <location evidence="1 13">Cell outer membrane</location>
        <topology evidence="1 13">Multi-pass membrane protein</topology>
    </subcellularLocation>
</comment>
<keyword evidence="5" id="KW-0410">Iron transport</keyword>
<evidence type="ECO:0000313" key="21">
    <source>
        <dbReference type="Proteomes" id="UP000010384"/>
    </source>
</evidence>
<keyword evidence="6 13" id="KW-0812">Transmembrane</keyword>
<dbReference type="SUPFAM" id="SSF56935">
    <property type="entry name" value="Porins"/>
    <property type="match status" value="1"/>
</dbReference>
<dbReference type="CDD" id="cd01347">
    <property type="entry name" value="ligand_gated_channel"/>
    <property type="match status" value="1"/>
</dbReference>
<evidence type="ECO:0000259" key="19">
    <source>
        <dbReference type="Pfam" id="PF11741"/>
    </source>
</evidence>
<dbReference type="InParanoid" id="K9TZG1"/>
<dbReference type="NCBIfam" id="TIGR01783">
    <property type="entry name" value="TonB-siderophor"/>
    <property type="match status" value="1"/>
</dbReference>
<dbReference type="Gene3D" id="2.40.170.20">
    <property type="entry name" value="TonB-dependent receptor, beta-barrel domain"/>
    <property type="match status" value="1"/>
</dbReference>
<reference evidence="20 21" key="1">
    <citation type="submission" date="2012-06" db="EMBL/GenBank/DDBJ databases">
        <title>Finished chromosome of genome of Chroococcidiopsis thermalis PCC 7203.</title>
        <authorList>
            <consortium name="US DOE Joint Genome Institute"/>
            <person name="Gugger M."/>
            <person name="Coursin T."/>
            <person name="Rippka R."/>
            <person name="Tandeau De Marsac N."/>
            <person name="Huntemann M."/>
            <person name="Wei C.-L."/>
            <person name="Han J."/>
            <person name="Detter J.C."/>
            <person name="Han C."/>
            <person name="Tapia R."/>
            <person name="Davenport K."/>
            <person name="Daligault H."/>
            <person name="Erkkila T."/>
            <person name="Gu W."/>
            <person name="Munk A.C.C."/>
            <person name="Teshima H."/>
            <person name="Xu Y."/>
            <person name="Chain P."/>
            <person name="Chen A."/>
            <person name="Krypides N."/>
            <person name="Mavromatis K."/>
            <person name="Markowitz V."/>
            <person name="Szeto E."/>
            <person name="Ivanova N."/>
            <person name="Mikhailova N."/>
            <person name="Ovchinnikova G."/>
            <person name="Pagani I."/>
            <person name="Pati A."/>
            <person name="Goodwin L."/>
            <person name="Peters L."/>
            <person name="Pitluck S."/>
            <person name="Woyke T."/>
            <person name="Kerfeld C."/>
        </authorList>
    </citation>
    <scope>NUCLEOTIDE SEQUENCE [LARGE SCALE GENOMIC DNA]</scope>
    <source>
        <strain evidence="20 21">PCC 7203</strain>
    </source>
</reference>
<dbReference type="Pfam" id="PF00593">
    <property type="entry name" value="TonB_dep_Rec_b-barrel"/>
    <property type="match status" value="1"/>
</dbReference>
<organism evidence="20 21">
    <name type="scientific">Chroococcidiopsis thermalis (strain PCC 7203)</name>
    <dbReference type="NCBI Taxonomy" id="251229"/>
    <lineage>
        <taxon>Bacteria</taxon>
        <taxon>Bacillati</taxon>
        <taxon>Cyanobacteriota</taxon>
        <taxon>Cyanophyceae</taxon>
        <taxon>Chroococcidiopsidales</taxon>
        <taxon>Chroococcidiopsidaceae</taxon>
        <taxon>Chroococcidiopsis</taxon>
    </lineage>
</organism>
<evidence type="ECO:0000259" key="17">
    <source>
        <dbReference type="Pfam" id="PF00593"/>
    </source>
</evidence>
<dbReference type="GO" id="GO:0038023">
    <property type="term" value="F:signaling receptor activity"/>
    <property type="evidence" value="ECO:0007669"/>
    <property type="project" value="InterPro"/>
</dbReference>
<dbReference type="InterPro" id="IPR036942">
    <property type="entry name" value="Beta-barrel_TonB_sf"/>
</dbReference>
<comment type="similarity">
    <text evidence="2 13 14">Belongs to the TonB-dependent receptor family.</text>
</comment>
<dbReference type="FunFam" id="2.170.130.10:FF:000001">
    <property type="entry name" value="Catecholate siderophore TonB-dependent receptor"/>
    <property type="match status" value="1"/>
</dbReference>
<gene>
    <name evidence="20" type="ORF">Chro_1863</name>
</gene>
<dbReference type="PANTHER" id="PTHR32552">
    <property type="entry name" value="FERRICHROME IRON RECEPTOR-RELATED"/>
    <property type="match status" value="1"/>
</dbReference>
<dbReference type="STRING" id="251229.Chro_1863"/>
<dbReference type="Proteomes" id="UP000010384">
    <property type="component" value="Chromosome"/>
</dbReference>
<keyword evidence="3 13" id="KW-0813">Transport</keyword>
<evidence type="ECO:0000256" key="7">
    <source>
        <dbReference type="ARBA" id="ARBA00022729"/>
    </source>
</evidence>
<keyword evidence="8" id="KW-0408">Iron</keyword>
<evidence type="ECO:0000256" key="3">
    <source>
        <dbReference type="ARBA" id="ARBA00022448"/>
    </source>
</evidence>
<evidence type="ECO:0000256" key="4">
    <source>
        <dbReference type="ARBA" id="ARBA00022452"/>
    </source>
</evidence>
<keyword evidence="21" id="KW-1185">Reference proteome</keyword>
<evidence type="ECO:0000256" key="16">
    <source>
        <dbReference type="SAM" id="SignalP"/>
    </source>
</evidence>
<protein>
    <submittedName>
        <fullName evidence="20">TonB-dependent siderophore receptor</fullName>
    </submittedName>
</protein>
<dbReference type="PANTHER" id="PTHR32552:SF68">
    <property type="entry name" value="FERRICHROME OUTER MEMBRANE TRANSPORTER_PHAGE RECEPTOR"/>
    <property type="match status" value="1"/>
</dbReference>
<dbReference type="RefSeq" id="WP_015153922.1">
    <property type="nucleotide sequence ID" value="NC_019695.1"/>
</dbReference>
<accession>K9TZG1</accession>
<feature type="domain" description="TonB-dependent receptor-like beta-barrel" evidence="17">
    <location>
        <begin position="426"/>
        <end position="858"/>
    </location>
</feature>
<dbReference type="InterPro" id="IPR021731">
    <property type="entry name" value="AMIN_dom"/>
</dbReference>
<dbReference type="PROSITE" id="PS52016">
    <property type="entry name" value="TONB_DEPENDENT_REC_3"/>
    <property type="match status" value="1"/>
</dbReference>
<feature type="region of interest" description="Disordered" evidence="15">
    <location>
        <begin position="185"/>
        <end position="229"/>
    </location>
</feature>
<dbReference type="Gene3D" id="2.170.130.10">
    <property type="entry name" value="TonB-dependent receptor, plug domain"/>
    <property type="match status" value="1"/>
</dbReference>
<keyword evidence="12 13" id="KW-0998">Cell outer membrane</keyword>
<evidence type="ECO:0000256" key="9">
    <source>
        <dbReference type="ARBA" id="ARBA00023065"/>
    </source>
</evidence>
<evidence type="ECO:0000256" key="13">
    <source>
        <dbReference type="PROSITE-ProRule" id="PRU01360"/>
    </source>
</evidence>
<evidence type="ECO:0000256" key="14">
    <source>
        <dbReference type="RuleBase" id="RU003357"/>
    </source>
</evidence>
<evidence type="ECO:0000259" key="18">
    <source>
        <dbReference type="Pfam" id="PF07715"/>
    </source>
</evidence>
<dbReference type="AlphaFoldDB" id="K9TZG1"/>
<dbReference type="PATRIC" id="fig|251229.3.peg.2205"/>
<evidence type="ECO:0000256" key="12">
    <source>
        <dbReference type="ARBA" id="ARBA00023237"/>
    </source>
</evidence>
<dbReference type="InterPro" id="IPR037066">
    <property type="entry name" value="Plug_dom_sf"/>
</dbReference>
<dbReference type="InterPro" id="IPR010105">
    <property type="entry name" value="TonB_sidphr_rcpt"/>
</dbReference>
<keyword evidence="10 14" id="KW-0798">TonB box</keyword>
<keyword evidence="7 16" id="KW-0732">Signal</keyword>
<proteinExistence type="inferred from homology"/>
<dbReference type="Pfam" id="PF11741">
    <property type="entry name" value="AMIN"/>
    <property type="match status" value="1"/>
</dbReference>
<evidence type="ECO:0000256" key="2">
    <source>
        <dbReference type="ARBA" id="ARBA00009810"/>
    </source>
</evidence>
<keyword evidence="4 13" id="KW-1134">Transmembrane beta strand</keyword>
<evidence type="ECO:0000256" key="8">
    <source>
        <dbReference type="ARBA" id="ARBA00023004"/>
    </source>
</evidence>
<dbReference type="InterPro" id="IPR039426">
    <property type="entry name" value="TonB-dep_rcpt-like"/>
</dbReference>
<feature type="signal peptide" evidence="16">
    <location>
        <begin position="1"/>
        <end position="29"/>
    </location>
</feature>
<dbReference type="FunFam" id="2.40.170.20:FF:000005">
    <property type="entry name" value="TonB-dependent siderophore receptor"/>
    <property type="match status" value="1"/>
</dbReference>
<feature type="domain" description="AMIN" evidence="19">
    <location>
        <begin position="84"/>
        <end position="165"/>
    </location>
</feature>
<evidence type="ECO:0000313" key="20">
    <source>
        <dbReference type="EMBL" id="AFY87374.1"/>
    </source>
</evidence>
<feature type="chain" id="PRO_5003936935" evidence="16">
    <location>
        <begin position="30"/>
        <end position="889"/>
    </location>
</feature>
<evidence type="ECO:0000256" key="10">
    <source>
        <dbReference type="ARBA" id="ARBA00023077"/>
    </source>
</evidence>
<dbReference type="Pfam" id="PF07715">
    <property type="entry name" value="Plug"/>
    <property type="match status" value="1"/>
</dbReference>
<dbReference type="InterPro" id="IPR000531">
    <property type="entry name" value="Beta-barrel_TonB"/>
</dbReference>
<evidence type="ECO:0000256" key="6">
    <source>
        <dbReference type="ARBA" id="ARBA00022692"/>
    </source>
</evidence>
<keyword evidence="20" id="KW-0675">Receptor</keyword>
<feature type="domain" description="TonB-dependent receptor plug" evidence="18">
    <location>
        <begin position="258"/>
        <end position="352"/>
    </location>
</feature>
<name>K9TZG1_CHRTP</name>
<keyword evidence="9" id="KW-0406">Ion transport</keyword>
<sequence length="889" mass="97226">MLQPGRYGILGLKASWLLAVLLVTQPAIAKTDAETKLDLAAPMSEQMQANLKKNNKSFYTSAQVAAQPQPDAAGKSNAVQVIGIKLNPTPNGLEMILETADGTSPQVLTYGYKQTWVANIINAQLRLPEGKSKSFRQTNPVAGITSVTVSQLAANSIRVTVTGTSIPTGEVVTRNRTLVLSLTVPTIPTAQTPPAPESQPKPEVTPPESEDVTQEPTSTKPAQSAPGEELEIVVTGEQEVEGYNAPDASTATKTDTPLRDIPQSIQVIPRQVIEDQQVTEISDALRNVSGVTPRVDYGFSYTYNIRGFSDSRTLRNGFRIEAPTIAPSGIERVEVLKGPASVLYGQVEPGGIINFVTKKPLSDPYYAAEFTAGSYDFYEPSIDFSGSLTADGKLLYRLNASYQNFGSFIDFVDGEILSIAPVISYKIGDATTLTLEYEYLYSDRTYNDGLPIDPVTFELPISRYLGEPGDRIDETTNNLILSFDHRFDDNISLRTAFGASFSEGEDVACRVSEYDPETQEVSRFCVIDGSEYDDVYSWQTDLVAKFNTGSVQHQLLLGLELSQRNNGYENFEASGANINVFDPVYGEPIPPSDYSFKDDFTSNAVGLYLQDQIALLPNLKLLIGGRFDFTSFESRGYEQTVGEERIDRSNDFEDDAFSPRVGLVYQPIEPISLYASYSRSFVPNNTITASGELIEPTRGTQYEAGVKAELGNLSATLAAYEITKTNILTPDPDNPDFSIGVGEVKSRGIEFDLGGEILPGWNLVASAFINDAFVTEDNNLPVDDVLTNAPAEGASLWTTYEIQHGNLQGLGFGVGVFYVGDREAELPNELVLPSYVRADASIFYKRDNWRVGLNFKNLFDTKYYESSQNTALIYPGAPFTVLGTVAVEF</sequence>
<dbReference type="GO" id="GO:0015344">
    <property type="term" value="F:siderophore uptake transmembrane transporter activity"/>
    <property type="evidence" value="ECO:0007669"/>
    <property type="project" value="TreeGrafter"/>
</dbReference>
<dbReference type="InterPro" id="IPR012910">
    <property type="entry name" value="Plug_dom"/>
</dbReference>
<dbReference type="GO" id="GO:0009279">
    <property type="term" value="C:cell outer membrane"/>
    <property type="evidence" value="ECO:0007669"/>
    <property type="project" value="UniProtKB-SubCell"/>
</dbReference>
<dbReference type="KEGG" id="cthe:Chro_1863"/>
<feature type="compositionally biased region" description="Pro residues" evidence="15">
    <location>
        <begin position="191"/>
        <end position="205"/>
    </location>
</feature>
<dbReference type="HOGENOM" id="CLU_008287_9_4_3"/>
<keyword evidence="11 13" id="KW-0472">Membrane</keyword>
<evidence type="ECO:0000256" key="15">
    <source>
        <dbReference type="SAM" id="MobiDB-lite"/>
    </source>
</evidence>
<evidence type="ECO:0000256" key="5">
    <source>
        <dbReference type="ARBA" id="ARBA00022496"/>
    </source>
</evidence>
<evidence type="ECO:0000256" key="11">
    <source>
        <dbReference type="ARBA" id="ARBA00023136"/>
    </source>
</evidence>